<comment type="function">
    <text evidence="8">Uptake of L-lactate across the membrane. Can also transport D-lactate and glycolate.</text>
</comment>
<dbReference type="PANTHER" id="PTHR30003">
    <property type="entry name" value="L-LACTATE PERMEASE"/>
    <property type="match status" value="1"/>
</dbReference>
<dbReference type="GO" id="GO:0015295">
    <property type="term" value="F:solute:proton symporter activity"/>
    <property type="evidence" value="ECO:0007669"/>
    <property type="project" value="TreeGrafter"/>
</dbReference>
<comment type="caution">
    <text evidence="8">Lacks conserved residue(s) required for the propagation of feature annotation.</text>
</comment>
<gene>
    <name evidence="9" type="primary">glcA</name>
    <name evidence="9" type="ORF">NCTC949_02058</name>
</gene>
<dbReference type="GO" id="GO:0005886">
    <property type="term" value="C:plasma membrane"/>
    <property type="evidence" value="ECO:0007669"/>
    <property type="project" value="UniProtKB-SubCell"/>
</dbReference>
<dbReference type="Proteomes" id="UP000271380">
    <property type="component" value="Chromosome"/>
</dbReference>
<sequence length="368" mass="39044">MFTSSTTAVAGSLGLSALCAILPLVGFFIFLMVLKMKAHWAALSSVVVALITGIFLFHMPFQYAVLAFTQGAAFGLFPIVYVILMAVWLYDITVASGRFEDLRAIFSKLGRGDMRVQAMLISFAFGGLLEALAGFGAPIAIVAAMLLAIGLSPMKAVLVTFVANCAPVAFGAMGIPVTTAGVLTQIPAENVAAMVGRQLSIIALIVPFLLALIMDGMRGVKQTWPMALVLGIAFGGGQFLASNYFTYVLTDVVACLLSLVAGVLFLQVWKPKTPEDQASNIDPDTVQLTGGRVGLALFPYLLVVVVFSITSLWRIGVDIPAALKSTNIVIGWPGLHGHILTPAGEPVTNTLFNFNWLSRRVPSCSSVL</sequence>
<feature type="transmembrane region" description="Helical" evidence="8">
    <location>
        <begin position="157"/>
        <end position="183"/>
    </location>
</feature>
<evidence type="ECO:0000313" key="9">
    <source>
        <dbReference type="EMBL" id="VEH08933.1"/>
    </source>
</evidence>
<feature type="transmembrane region" description="Helical" evidence="8">
    <location>
        <begin position="297"/>
        <end position="315"/>
    </location>
</feature>
<keyword evidence="6 8" id="KW-1133">Transmembrane helix</keyword>
<feature type="transmembrane region" description="Helical" evidence="8">
    <location>
        <begin position="73"/>
        <end position="97"/>
    </location>
</feature>
<evidence type="ECO:0000256" key="5">
    <source>
        <dbReference type="ARBA" id="ARBA00022692"/>
    </source>
</evidence>
<organism evidence="9 10">
    <name type="scientific">Corynebacterium kutscheri</name>
    <dbReference type="NCBI Taxonomy" id="35755"/>
    <lineage>
        <taxon>Bacteria</taxon>
        <taxon>Bacillati</taxon>
        <taxon>Actinomycetota</taxon>
        <taxon>Actinomycetes</taxon>
        <taxon>Mycobacteriales</taxon>
        <taxon>Corynebacteriaceae</taxon>
        <taxon>Corynebacterium</taxon>
    </lineage>
</organism>
<proteinExistence type="inferred from homology"/>
<dbReference type="GO" id="GO:0015129">
    <property type="term" value="F:lactate transmembrane transporter activity"/>
    <property type="evidence" value="ECO:0007669"/>
    <property type="project" value="UniProtKB-UniRule"/>
</dbReference>
<dbReference type="Pfam" id="PF02652">
    <property type="entry name" value="Lactate_perm"/>
    <property type="match status" value="1"/>
</dbReference>
<comment type="subcellular location">
    <subcellularLocation>
        <location evidence="1 8">Cell membrane</location>
        <topology evidence="1 8">Multi-pass membrane protein</topology>
    </subcellularLocation>
</comment>
<feature type="transmembrane region" description="Helical" evidence="8">
    <location>
        <begin position="40"/>
        <end position="61"/>
    </location>
</feature>
<evidence type="ECO:0000256" key="2">
    <source>
        <dbReference type="ARBA" id="ARBA00010100"/>
    </source>
</evidence>
<evidence type="ECO:0000256" key="6">
    <source>
        <dbReference type="ARBA" id="ARBA00022989"/>
    </source>
</evidence>
<dbReference type="AlphaFoldDB" id="A0AB38VZM8"/>
<keyword evidence="5 8" id="KW-0812">Transmembrane</keyword>
<name>A0AB38VZM8_9CORY</name>
<keyword evidence="7 8" id="KW-0472">Membrane</keyword>
<evidence type="ECO:0000313" key="10">
    <source>
        <dbReference type="Proteomes" id="UP000271380"/>
    </source>
</evidence>
<protein>
    <recommendedName>
        <fullName evidence="8">L-lactate permease</fullName>
    </recommendedName>
</protein>
<evidence type="ECO:0000256" key="1">
    <source>
        <dbReference type="ARBA" id="ARBA00004651"/>
    </source>
</evidence>
<evidence type="ECO:0000256" key="7">
    <source>
        <dbReference type="ARBA" id="ARBA00023136"/>
    </source>
</evidence>
<feature type="transmembrane region" description="Helical" evidence="8">
    <location>
        <begin position="252"/>
        <end position="269"/>
    </location>
</feature>
<evidence type="ECO:0000256" key="3">
    <source>
        <dbReference type="ARBA" id="ARBA00022448"/>
    </source>
</evidence>
<accession>A0AB38VZM8</accession>
<keyword evidence="3 8" id="KW-0813">Transport</keyword>
<feature type="transmembrane region" description="Helical" evidence="8">
    <location>
        <begin position="118"/>
        <end position="151"/>
    </location>
</feature>
<keyword evidence="4 8" id="KW-1003">Cell membrane</keyword>
<dbReference type="InterPro" id="IPR003804">
    <property type="entry name" value="Lactate_perm"/>
</dbReference>
<dbReference type="EMBL" id="LR134377">
    <property type="protein sequence ID" value="VEH08933.1"/>
    <property type="molecule type" value="Genomic_DNA"/>
</dbReference>
<feature type="transmembrane region" description="Helical" evidence="8">
    <location>
        <begin position="195"/>
        <end position="214"/>
    </location>
</feature>
<dbReference type="PANTHER" id="PTHR30003:SF0">
    <property type="entry name" value="GLYCOLATE PERMEASE GLCA-RELATED"/>
    <property type="match status" value="1"/>
</dbReference>
<feature type="transmembrane region" description="Helical" evidence="8">
    <location>
        <begin position="12"/>
        <end position="33"/>
    </location>
</feature>
<reference evidence="9 10" key="1">
    <citation type="submission" date="2018-12" db="EMBL/GenBank/DDBJ databases">
        <authorList>
            <consortium name="Pathogen Informatics"/>
        </authorList>
    </citation>
    <scope>NUCLEOTIDE SEQUENCE [LARGE SCALE GENOMIC DNA]</scope>
    <source>
        <strain evidence="9 10">NCTC949</strain>
    </source>
</reference>
<comment type="similarity">
    <text evidence="2 8">Belongs to the lactate permease family.</text>
</comment>
<feature type="transmembrane region" description="Helical" evidence="8">
    <location>
        <begin position="226"/>
        <end position="245"/>
    </location>
</feature>
<evidence type="ECO:0000256" key="8">
    <source>
        <dbReference type="RuleBase" id="RU365092"/>
    </source>
</evidence>
<evidence type="ECO:0000256" key="4">
    <source>
        <dbReference type="ARBA" id="ARBA00022475"/>
    </source>
</evidence>